<evidence type="ECO:0000256" key="9">
    <source>
        <dbReference type="SAM" id="Phobius"/>
    </source>
</evidence>
<dbReference type="PANTHER" id="PTHR33451">
    <property type="entry name" value="MALATE-2H(+)/NA(+)-LACTATE ANTIPORTER"/>
    <property type="match status" value="1"/>
</dbReference>
<evidence type="ECO:0000259" key="10">
    <source>
        <dbReference type="Pfam" id="PF03553"/>
    </source>
</evidence>
<dbReference type="Proteomes" id="UP000196368">
    <property type="component" value="Unassembled WGS sequence"/>
</dbReference>
<feature type="transmembrane region" description="Helical" evidence="9">
    <location>
        <begin position="112"/>
        <end position="138"/>
    </location>
</feature>
<dbReference type="InterPro" id="IPR052180">
    <property type="entry name" value="NhaC_Na-H+_Antiporter"/>
</dbReference>
<keyword evidence="5 9" id="KW-0812">Transmembrane</keyword>
<keyword evidence="12" id="KW-1185">Reference proteome</keyword>
<dbReference type="GO" id="GO:0005886">
    <property type="term" value="C:plasma membrane"/>
    <property type="evidence" value="ECO:0007669"/>
    <property type="project" value="UniProtKB-SubCell"/>
</dbReference>
<dbReference type="Pfam" id="PF03553">
    <property type="entry name" value="Na_H_antiporter"/>
    <property type="match status" value="2"/>
</dbReference>
<name>A0A1Y4DHT2_9BACT</name>
<feature type="transmembrane region" description="Helical" evidence="9">
    <location>
        <begin position="234"/>
        <end position="264"/>
    </location>
</feature>
<dbReference type="EMBL" id="NFJD01000001">
    <property type="protein sequence ID" value="OUO57229.1"/>
    <property type="molecule type" value="Genomic_DNA"/>
</dbReference>
<evidence type="ECO:0000256" key="6">
    <source>
        <dbReference type="ARBA" id="ARBA00022989"/>
    </source>
</evidence>
<keyword evidence="7 9" id="KW-0472">Membrane</keyword>
<keyword evidence="6 9" id="KW-1133">Transmembrane helix</keyword>
<feature type="domain" description="Na+/H+ antiporter NhaC-like C-terminal" evidence="10">
    <location>
        <begin position="33"/>
        <end position="214"/>
    </location>
</feature>
<feature type="transmembrane region" description="Helical" evidence="9">
    <location>
        <begin position="36"/>
        <end position="53"/>
    </location>
</feature>
<dbReference type="AlphaFoldDB" id="A0A1Y4DHT2"/>
<keyword evidence="2" id="KW-0813">Transport</keyword>
<evidence type="ECO:0000256" key="3">
    <source>
        <dbReference type="ARBA" id="ARBA00022449"/>
    </source>
</evidence>
<evidence type="ECO:0000313" key="12">
    <source>
        <dbReference type="Proteomes" id="UP000196368"/>
    </source>
</evidence>
<dbReference type="RefSeq" id="WP_087286164.1">
    <property type="nucleotide sequence ID" value="NZ_NFJD01000001.1"/>
</dbReference>
<feature type="transmembrane region" description="Helical" evidence="9">
    <location>
        <begin position="270"/>
        <end position="294"/>
    </location>
</feature>
<feature type="transmembrane region" description="Helical" evidence="9">
    <location>
        <begin position="12"/>
        <end position="30"/>
    </location>
</feature>
<dbReference type="InterPro" id="IPR018461">
    <property type="entry name" value="Na/H_Antiport_NhaC-like_C"/>
</dbReference>
<evidence type="ECO:0000256" key="7">
    <source>
        <dbReference type="ARBA" id="ARBA00023136"/>
    </source>
</evidence>
<comment type="subcellular location">
    <subcellularLocation>
        <location evidence="1">Cell membrane</location>
        <topology evidence="1">Multi-pass membrane protein</topology>
    </subcellularLocation>
</comment>
<feature type="transmembrane region" description="Helical" evidence="9">
    <location>
        <begin position="74"/>
        <end position="92"/>
    </location>
</feature>
<accession>A0A1Y4DHT2</accession>
<reference evidence="12" key="1">
    <citation type="submission" date="2017-04" db="EMBL/GenBank/DDBJ databases">
        <title>Function of individual gut microbiota members based on whole genome sequencing of pure cultures obtained from chicken caecum.</title>
        <authorList>
            <person name="Medvecky M."/>
            <person name="Cejkova D."/>
            <person name="Polansky O."/>
            <person name="Karasova D."/>
            <person name="Kubasova T."/>
            <person name="Cizek A."/>
            <person name="Rychlik I."/>
        </authorList>
    </citation>
    <scope>NUCLEOTIDE SEQUENCE [LARGE SCALE GENOMIC DNA]</scope>
    <source>
        <strain evidence="12">An273</strain>
    </source>
</reference>
<comment type="similarity">
    <text evidence="8">Belongs to the NhaC Na(+)/H(+) (TC 2.A.35) antiporter family.</text>
</comment>
<evidence type="ECO:0000256" key="8">
    <source>
        <dbReference type="ARBA" id="ARBA00038435"/>
    </source>
</evidence>
<feature type="transmembrane region" description="Helical" evidence="9">
    <location>
        <begin position="150"/>
        <end position="167"/>
    </location>
</feature>
<dbReference type="PANTHER" id="PTHR33451:SF5">
    <property type="entry name" value="NA+_H+ ANTIPORTER"/>
    <property type="match status" value="1"/>
</dbReference>
<evidence type="ECO:0000256" key="2">
    <source>
        <dbReference type="ARBA" id="ARBA00022448"/>
    </source>
</evidence>
<keyword evidence="4" id="KW-1003">Cell membrane</keyword>
<proteinExistence type="inferred from homology"/>
<evidence type="ECO:0000256" key="5">
    <source>
        <dbReference type="ARBA" id="ARBA00022692"/>
    </source>
</evidence>
<feature type="domain" description="Na+/H+ antiporter NhaC-like C-terminal" evidence="10">
    <location>
        <begin position="234"/>
        <end position="424"/>
    </location>
</feature>
<dbReference type="GO" id="GO:0015297">
    <property type="term" value="F:antiporter activity"/>
    <property type="evidence" value="ECO:0007669"/>
    <property type="project" value="UniProtKB-KW"/>
</dbReference>
<evidence type="ECO:0000256" key="1">
    <source>
        <dbReference type="ARBA" id="ARBA00004651"/>
    </source>
</evidence>
<keyword evidence="3" id="KW-0050">Antiport</keyword>
<protein>
    <submittedName>
        <fullName evidence="11">Sodium:proton antiporter</fullName>
    </submittedName>
</protein>
<sequence length="438" mass="45463">MKPEKFTPNPLALIPLGVFLLSYLAVSLAAGDFYKMPITVAFVLSSVVAVAMSKGGSLHNRIELFCKGAANSNIMLMVLIFILAGAFAQTAKAMGAVDATVNLTLAILPGNVLAAGVFLAACVISVSVGTSVGTIVALTPVAAGLSAQTGISPALMSAVVVSGAMFGDNLSFISDTTIVATRTQGCKMADKFKTNFHIVMPFAILTTILYIFLGSGAQSSFASGPISWVKVLPYVIVLAAAVMGVNVMLVLLGGTVLCGLIGLMTGAFDIWGWTTSMGAGINAMGELIIVTLLAGGMLEMIRYNGGLAWIIQKMTAKISSRRGAELSIAGVISFANLCTANNTIALIMAGPIAKEIAQRFGIAPNRSASLLDIFSCFVQGVIPYGAQLLMAASLSGVSPVSIMRYLYYPYLLGIGALLAIWLGFPRTHAPQQAAKTEA</sequence>
<feature type="transmembrane region" description="Helical" evidence="9">
    <location>
        <begin position="196"/>
        <end position="213"/>
    </location>
</feature>
<organism evidence="11 12">
    <name type="scientific">Candidatus Avelusimicrobium gallicola</name>
    <dbReference type="NCBI Taxonomy" id="2562704"/>
    <lineage>
        <taxon>Bacteria</taxon>
        <taxon>Pseudomonadati</taxon>
        <taxon>Elusimicrobiota</taxon>
        <taxon>Elusimicrobia</taxon>
        <taxon>Elusimicrobiales</taxon>
        <taxon>Elusimicrobiaceae</taxon>
        <taxon>Candidatus Avelusimicrobium</taxon>
    </lineage>
</organism>
<evidence type="ECO:0000256" key="4">
    <source>
        <dbReference type="ARBA" id="ARBA00022475"/>
    </source>
</evidence>
<dbReference type="OrthoDB" id="9790605at2"/>
<gene>
    <name evidence="11" type="ORF">B5F75_00150</name>
</gene>
<comment type="caution">
    <text evidence="11">The sequence shown here is derived from an EMBL/GenBank/DDBJ whole genome shotgun (WGS) entry which is preliminary data.</text>
</comment>
<evidence type="ECO:0000313" key="11">
    <source>
        <dbReference type="EMBL" id="OUO57229.1"/>
    </source>
</evidence>
<feature type="transmembrane region" description="Helical" evidence="9">
    <location>
        <begin position="406"/>
        <end position="424"/>
    </location>
</feature>